<dbReference type="Pfam" id="PF17885">
    <property type="entry name" value="Smoa_sbd"/>
    <property type="match status" value="1"/>
</dbReference>
<sequence length="418" mass="46826">MSKIAIIGSGINGMVAAHGLLAQGHKVSVYSALRPQDWLDKVPPSGTAARYPSALDIERELNLNHWEEVTPKIDGAHFTYCKQPGEQPMSLTGRVSCKIMAIDTRLQSYQWMHDFENRGGKIEIEEIDVKKLDEIANENDLTLVTTGKGGLSSLFERDEARSKYKTPQRQITMITVKNLTMQREGIPFKNSSLVANFFTLIGEKFDIPYWHKDGFQCWNLLFEAKEGREFDKFRNCKSGEEVVNIAKTLFKELMPWDYEWFKNAELADNNGWLSGNVTQCVKNPVSFLSSGKPVMALGDTAVALDPVGGQGANNGYRQIRTLLKAVKLQGDQPFTAEWMCKTFDEYYETIGKVSIDIANNFIDGSFQAGIEQLLSKYGSNGKPGNEEMNQNIVNLFVDGFDNPNLLANYLKGFKNGAL</sequence>
<dbReference type="AlphaFoldDB" id="A0A076N4T9"/>
<dbReference type="EMBL" id="KJ742064">
    <property type="protein sequence ID" value="AIJ28540.1"/>
    <property type="molecule type" value="Genomic_DNA"/>
</dbReference>
<dbReference type="PRINTS" id="PR00420">
    <property type="entry name" value="RNGMNOXGNASE"/>
</dbReference>
<evidence type="ECO:0000259" key="1">
    <source>
        <dbReference type="Pfam" id="PF17885"/>
    </source>
</evidence>
<feature type="domain" description="Styrene monooxygenase StyA putative substrate binding" evidence="1">
    <location>
        <begin position="147"/>
        <end position="259"/>
    </location>
</feature>
<dbReference type="InterPro" id="IPR041654">
    <property type="entry name" value="StyA_sbd"/>
</dbReference>
<gene>
    <name evidence="2" type="primary">hpiO10</name>
</gene>
<proteinExistence type="predicted"/>
<organism evidence="2">
    <name type="scientific">Fischerella sp. ATCC 43239</name>
    <dbReference type="NCBI Taxonomy" id="1535197"/>
    <lineage>
        <taxon>Bacteria</taxon>
        <taxon>Bacillati</taxon>
        <taxon>Cyanobacteriota</taxon>
        <taxon>Cyanophyceae</taxon>
        <taxon>Nostocales</taxon>
        <taxon>Hapalosiphonaceae</taxon>
        <taxon>Fischerella</taxon>
    </lineage>
</organism>
<reference evidence="2" key="1">
    <citation type="journal article" date="2014" name="BMC Microbiol.">
        <title>Comparative analysis of hapalindole, ambiguine and welwitindolinone gene clusters and reconstitution of indole-isonitrile biosynthesis from cyanobacteria.</title>
        <authorList>
            <person name="Micallef M.L."/>
            <person name="Sharma D."/>
            <person name="Bunn B.M."/>
            <person name="Gerwick L."/>
            <person name="Viswanathan R."/>
            <person name="Moffitt M.C."/>
        </authorList>
    </citation>
    <scope>NUCLEOTIDE SEQUENCE</scope>
    <source>
        <strain evidence="2">ATCC 43239</strain>
    </source>
</reference>
<dbReference type="Gene3D" id="3.50.50.60">
    <property type="entry name" value="FAD/NAD(P)-binding domain"/>
    <property type="match status" value="3"/>
</dbReference>
<protein>
    <submittedName>
        <fullName evidence="2">FAD dependent oxidoreductase domain protein</fullName>
    </submittedName>
</protein>
<accession>A0A076N4T9</accession>
<dbReference type="SUPFAM" id="SSF51905">
    <property type="entry name" value="FAD/NAD(P)-binding domain"/>
    <property type="match status" value="1"/>
</dbReference>
<dbReference type="InterPro" id="IPR036188">
    <property type="entry name" value="FAD/NAD-bd_sf"/>
</dbReference>
<name>A0A076N4T9_9CYAN</name>
<evidence type="ECO:0000313" key="2">
    <source>
        <dbReference type="EMBL" id="AIJ28540.1"/>
    </source>
</evidence>